<protein>
    <recommendedName>
        <fullName evidence="4">DUF1772 domain-containing protein</fullName>
    </recommendedName>
</protein>
<evidence type="ECO:0000313" key="3">
    <source>
        <dbReference type="Proteomes" id="UP000009309"/>
    </source>
</evidence>
<name>I2GFJ1_9BACT</name>
<feature type="transmembrane region" description="Helical" evidence="1">
    <location>
        <begin position="66"/>
        <end position="86"/>
    </location>
</feature>
<dbReference type="eggNOG" id="ENOG5033BS8">
    <property type="taxonomic scope" value="Bacteria"/>
</dbReference>
<keyword evidence="3" id="KW-1185">Reference proteome</keyword>
<accession>I2GFJ1</accession>
<dbReference type="OrthoDB" id="955066at2"/>
<dbReference type="Proteomes" id="UP000009309">
    <property type="component" value="Unassembled WGS sequence"/>
</dbReference>
<evidence type="ECO:0000256" key="1">
    <source>
        <dbReference type="SAM" id="Phobius"/>
    </source>
</evidence>
<keyword evidence="1" id="KW-0812">Transmembrane</keyword>
<gene>
    <name evidence="2" type="ORF">BN8_01681</name>
</gene>
<feature type="transmembrane region" description="Helical" evidence="1">
    <location>
        <begin position="15"/>
        <end position="33"/>
    </location>
</feature>
<keyword evidence="1" id="KW-0472">Membrane</keyword>
<keyword evidence="1" id="KW-1133">Transmembrane helix</keyword>
<dbReference type="AlphaFoldDB" id="I2GFJ1"/>
<dbReference type="STRING" id="1185876.BN8_01681"/>
<dbReference type="RefSeq" id="WP_009281250.1">
    <property type="nucleotide sequence ID" value="NZ_CAIT01000005.1"/>
</dbReference>
<proteinExistence type="predicted"/>
<comment type="caution">
    <text evidence="2">The sequence shown here is derived from an EMBL/GenBank/DDBJ whole genome shotgun (WGS) entry which is preliminary data.</text>
</comment>
<sequence>MEATIQQRSSTTGRILNSLLLIALVSHAMWLFGNVYEAIVDAPNLTASPAAARQCWLDYHSVTNPIFYHIPNTPIGFLTLIVAWWRGKKSLPPNAQKWLTWATLGSLGAVLLTVYVVTQINLRLYFGGPNPDNADVLDLANQWIVLNLLRIAFEVVTVVYLFRTYLTFYSSRIIRTDYV</sequence>
<dbReference type="EMBL" id="CAIT01000005">
    <property type="protein sequence ID" value="CCH52666.1"/>
    <property type="molecule type" value="Genomic_DNA"/>
</dbReference>
<evidence type="ECO:0008006" key="4">
    <source>
        <dbReference type="Google" id="ProtNLM"/>
    </source>
</evidence>
<feature type="transmembrane region" description="Helical" evidence="1">
    <location>
        <begin position="98"/>
        <end position="120"/>
    </location>
</feature>
<reference evidence="2 3" key="1">
    <citation type="journal article" date="2012" name="J. Bacteriol.">
        <title>Genome Sequence of the Filamentous Bacterium Fibrisoma limi BUZ 3T.</title>
        <authorList>
            <person name="Filippini M."/>
            <person name="Qi W."/>
            <person name="Jaenicke S."/>
            <person name="Goesmann A."/>
            <person name="Smits T.H."/>
            <person name="Bagheri H.C."/>
        </authorList>
    </citation>
    <scope>NUCLEOTIDE SEQUENCE [LARGE SCALE GENOMIC DNA]</scope>
    <source>
        <strain evidence="3">BUZ 3T</strain>
    </source>
</reference>
<organism evidence="2 3">
    <name type="scientific">Fibrisoma limi BUZ 3</name>
    <dbReference type="NCBI Taxonomy" id="1185876"/>
    <lineage>
        <taxon>Bacteria</taxon>
        <taxon>Pseudomonadati</taxon>
        <taxon>Bacteroidota</taxon>
        <taxon>Cytophagia</taxon>
        <taxon>Cytophagales</taxon>
        <taxon>Spirosomataceae</taxon>
        <taxon>Fibrisoma</taxon>
    </lineage>
</organism>
<feature type="transmembrane region" description="Helical" evidence="1">
    <location>
        <begin position="140"/>
        <end position="162"/>
    </location>
</feature>
<evidence type="ECO:0000313" key="2">
    <source>
        <dbReference type="EMBL" id="CCH52666.1"/>
    </source>
</evidence>